<keyword evidence="3" id="KW-1185">Reference proteome</keyword>
<dbReference type="STRING" id="1182568.SU48_09385"/>
<dbReference type="PATRIC" id="fig|1182568.3.peg.1952"/>
<dbReference type="Gene3D" id="3.40.630.30">
    <property type="match status" value="1"/>
</dbReference>
<organism evidence="2 3">
    <name type="scientific">Deinococcus puniceus</name>
    <dbReference type="NCBI Taxonomy" id="1182568"/>
    <lineage>
        <taxon>Bacteria</taxon>
        <taxon>Thermotogati</taxon>
        <taxon>Deinococcota</taxon>
        <taxon>Deinococci</taxon>
        <taxon>Deinococcales</taxon>
        <taxon>Deinococcaceae</taxon>
        <taxon>Deinococcus</taxon>
    </lineage>
</organism>
<gene>
    <name evidence="2" type="ORF">SU48_09385</name>
</gene>
<dbReference type="Pfam" id="PF00583">
    <property type="entry name" value="Acetyltransf_1"/>
    <property type="match status" value="1"/>
</dbReference>
<evidence type="ECO:0000259" key="1">
    <source>
        <dbReference type="PROSITE" id="PS51186"/>
    </source>
</evidence>
<evidence type="ECO:0000313" key="2">
    <source>
        <dbReference type="EMBL" id="ANE44904.1"/>
    </source>
</evidence>
<dbReference type="InterPro" id="IPR016181">
    <property type="entry name" value="Acyl_CoA_acyltransferase"/>
</dbReference>
<dbReference type="InterPro" id="IPR000182">
    <property type="entry name" value="GNAT_dom"/>
</dbReference>
<sequence length="130" mass="14395">MRELRPHAPALATAETLAAHLQAAQPEHYRLAGAFESGREEAAAVAGYRVMTTLAFGRMLYLDDLSTLPSARGRGHALALLRWLESEARRLDCKALHLDSGVGPHRFDAHRLYLKAGLNITCHHFEKVLT</sequence>
<keyword evidence="2" id="KW-0808">Transferase</keyword>
<accession>A0A172TD99</accession>
<protein>
    <submittedName>
        <fullName evidence="2">GNAT family acetyltransferase</fullName>
    </submittedName>
</protein>
<reference evidence="2 3" key="1">
    <citation type="submission" date="2015-01" db="EMBL/GenBank/DDBJ databases">
        <title>Deinococcus puniceus/DY1/ whole genome sequencing.</title>
        <authorList>
            <person name="Kim M.K."/>
            <person name="Srinivasan S."/>
            <person name="Lee J.-J."/>
        </authorList>
    </citation>
    <scope>NUCLEOTIDE SEQUENCE [LARGE SCALE GENOMIC DNA]</scope>
    <source>
        <strain evidence="2 3">DY1</strain>
    </source>
</reference>
<dbReference type="PROSITE" id="PS51186">
    <property type="entry name" value="GNAT"/>
    <property type="match status" value="1"/>
</dbReference>
<dbReference type="AlphaFoldDB" id="A0A172TD99"/>
<name>A0A172TD99_9DEIO</name>
<dbReference type="GO" id="GO:0016747">
    <property type="term" value="F:acyltransferase activity, transferring groups other than amino-acyl groups"/>
    <property type="evidence" value="ECO:0007669"/>
    <property type="project" value="InterPro"/>
</dbReference>
<dbReference type="SUPFAM" id="SSF55729">
    <property type="entry name" value="Acyl-CoA N-acyltransferases (Nat)"/>
    <property type="match status" value="1"/>
</dbReference>
<dbReference type="CDD" id="cd04301">
    <property type="entry name" value="NAT_SF"/>
    <property type="match status" value="1"/>
</dbReference>
<evidence type="ECO:0000313" key="3">
    <source>
        <dbReference type="Proteomes" id="UP000077363"/>
    </source>
</evidence>
<proteinExistence type="predicted"/>
<dbReference type="Proteomes" id="UP000077363">
    <property type="component" value="Chromosome"/>
</dbReference>
<dbReference type="EMBL" id="CP011387">
    <property type="protein sequence ID" value="ANE44904.1"/>
    <property type="molecule type" value="Genomic_DNA"/>
</dbReference>
<dbReference type="KEGG" id="dpu:SU48_09385"/>
<feature type="domain" description="N-acetyltransferase" evidence="1">
    <location>
        <begin position="1"/>
        <end position="130"/>
    </location>
</feature>